<evidence type="ECO:0000256" key="10">
    <source>
        <dbReference type="SAM" id="Phobius"/>
    </source>
</evidence>
<proteinExistence type="inferred from homology"/>
<accession>A0ABD2ZLS2</accession>
<dbReference type="AlphaFoldDB" id="A0ABD2ZLS2"/>
<feature type="transmembrane region" description="Helical" evidence="10">
    <location>
        <begin position="251"/>
        <end position="275"/>
    </location>
</feature>
<dbReference type="PANTHER" id="PTHR31595:SF46">
    <property type="entry name" value="ACYL-COA--STEROL O-ACYLTRANSFERASE 1"/>
    <property type="match status" value="1"/>
</dbReference>
<dbReference type="InterPro" id="IPR032805">
    <property type="entry name" value="Wax_synthase_dom"/>
</dbReference>
<evidence type="ECO:0000256" key="1">
    <source>
        <dbReference type="ARBA" id="ARBA00004141"/>
    </source>
</evidence>
<evidence type="ECO:0000256" key="3">
    <source>
        <dbReference type="ARBA" id="ARBA00022679"/>
    </source>
</evidence>
<evidence type="ECO:0000313" key="12">
    <source>
        <dbReference type="EMBL" id="KAL3519382.1"/>
    </source>
</evidence>
<evidence type="ECO:0000256" key="6">
    <source>
        <dbReference type="ARBA" id="ARBA00023098"/>
    </source>
</evidence>
<feature type="transmembrane region" description="Helical" evidence="10">
    <location>
        <begin position="313"/>
        <end position="333"/>
    </location>
</feature>
<comment type="subcellular location">
    <subcellularLocation>
        <location evidence="1">Membrane</location>
        <topology evidence="1">Multi-pass membrane protein</topology>
    </subcellularLocation>
</comment>
<evidence type="ECO:0000256" key="7">
    <source>
        <dbReference type="ARBA" id="ARBA00023136"/>
    </source>
</evidence>
<keyword evidence="7 10" id="KW-0472">Membrane</keyword>
<keyword evidence="13" id="KW-1185">Reference proteome</keyword>
<keyword evidence="3" id="KW-0808">Transferase</keyword>
<feature type="region of interest" description="Disordered" evidence="9">
    <location>
        <begin position="107"/>
        <end position="131"/>
    </location>
</feature>
<evidence type="ECO:0000256" key="5">
    <source>
        <dbReference type="ARBA" id="ARBA00022989"/>
    </source>
</evidence>
<feature type="transmembrane region" description="Helical" evidence="10">
    <location>
        <begin position="65"/>
        <end position="84"/>
    </location>
</feature>
<feature type="transmembrane region" description="Helical" evidence="10">
    <location>
        <begin position="33"/>
        <end position="53"/>
    </location>
</feature>
<dbReference type="GO" id="GO:0016746">
    <property type="term" value="F:acyltransferase activity"/>
    <property type="evidence" value="ECO:0007669"/>
    <property type="project" value="UniProtKB-KW"/>
</dbReference>
<dbReference type="Pfam" id="PF13813">
    <property type="entry name" value="MBOAT_2"/>
    <property type="match status" value="1"/>
</dbReference>
<feature type="compositionally biased region" description="Basic and acidic residues" evidence="9">
    <location>
        <begin position="115"/>
        <end position="131"/>
    </location>
</feature>
<feature type="domain" description="Wax synthase" evidence="11">
    <location>
        <begin position="206"/>
        <end position="289"/>
    </location>
</feature>
<dbReference type="EMBL" id="JBJUIK010000008">
    <property type="protein sequence ID" value="KAL3519382.1"/>
    <property type="molecule type" value="Genomic_DNA"/>
</dbReference>
<keyword evidence="4 10" id="KW-0812">Transmembrane</keyword>
<dbReference type="GO" id="GO:0006629">
    <property type="term" value="P:lipid metabolic process"/>
    <property type="evidence" value="ECO:0007669"/>
    <property type="project" value="UniProtKB-KW"/>
</dbReference>
<dbReference type="InterPro" id="IPR044851">
    <property type="entry name" value="Wax_synthase"/>
</dbReference>
<organism evidence="12 13">
    <name type="scientific">Cinchona calisaya</name>
    <dbReference type="NCBI Taxonomy" id="153742"/>
    <lineage>
        <taxon>Eukaryota</taxon>
        <taxon>Viridiplantae</taxon>
        <taxon>Streptophyta</taxon>
        <taxon>Embryophyta</taxon>
        <taxon>Tracheophyta</taxon>
        <taxon>Spermatophyta</taxon>
        <taxon>Magnoliopsida</taxon>
        <taxon>eudicotyledons</taxon>
        <taxon>Gunneridae</taxon>
        <taxon>Pentapetalae</taxon>
        <taxon>asterids</taxon>
        <taxon>lamiids</taxon>
        <taxon>Gentianales</taxon>
        <taxon>Rubiaceae</taxon>
        <taxon>Cinchonoideae</taxon>
        <taxon>Cinchoneae</taxon>
        <taxon>Cinchona</taxon>
    </lineage>
</organism>
<keyword evidence="5 10" id="KW-1133">Transmembrane helix</keyword>
<sequence>MEGEIGNFIRVWASVFASVFYCYAVARIVAKGFIRLVMFFPVVHLFLVLPFTLTSVHLGCPTLFFISWLANFKLLLLAFGNGPLSEPSLSMGRFVILACFPVKVQENQNPSQPKSESRRLNGSPIKEEAHSSPKYYNSGLRKLSYFAREGLILAFLLRLGHWRKHVNPNIFLFCICMYVYIGLDLMLGIVASIGQFLLGIELEIPFNAPYLSTSLKDFWGQRWNRMASDILRSVVFGPIFKYSSRKVGLKWALIQALLATFLVSAMMHELILYYLGRTRPKCGTTLFFLIHGILLVVEAALKKKFNAKWALPQLITGPLIFGFMILTFVWLILPEVLEYEVDARALEEYDALGQFLKDLGIFLKESCYNCFLFFSEVVATYSYNII</sequence>
<evidence type="ECO:0000313" key="13">
    <source>
        <dbReference type="Proteomes" id="UP001630127"/>
    </source>
</evidence>
<evidence type="ECO:0000256" key="9">
    <source>
        <dbReference type="SAM" id="MobiDB-lite"/>
    </source>
</evidence>
<feature type="transmembrane region" description="Helical" evidence="10">
    <location>
        <begin position="282"/>
        <end position="301"/>
    </location>
</feature>
<evidence type="ECO:0000256" key="4">
    <source>
        <dbReference type="ARBA" id="ARBA00022692"/>
    </source>
</evidence>
<evidence type="ECO:0000256" key="2">
    <source>
        <dbReference type="ARBA" id="ARBA00007282"/>
    </source>
</evidence>
<comment type="similarity">
    <text evidence="2">Belongs to the wax synthase family.</text>
</comment>
<evidence type="ECO:0000259" key="11">
    <source>
        <dbReference type="Pfam" id="PF13813"/>
    </source>
</evidence>
<dbReference type="GO" id="GO:0016020">
    <property type="term" value="C:membrane"/>
    <property type="evidence" value="ECO:0007669"/>
    <property type="project" value="UniProtKB-SubCell"/>
</dbReference>
<keyword evidence="8" id="KW-0012">Acyltransferase</keyword>
<gene>
    <name evidence="12" type="ORF">ACH5RR_017531</name>
</gene>
<feature type="transmembrane region" description="Helical" evidence="10">
    <location>
        <begin position="6"/>
        <end position="26"/>
    </location>
</feature>
<dbReference type="PANTHER" id="PTHR31595">
    <property type="entry name" value="LONG-CHAIN-ALCOHOL O-FATTY-ACYLTRANSFERASE 3-RELATED"/>
    <property type="match status" value="1"/>
</dbReference>
<protein>
    <recommendedName>
        <fullName evidence="11">Wax synthase domain-containing protein</fullName>
    </recommendedName>
</protein>
<comment type="caution">
    <text evidence="12">The sequence shown here is derived from an EMBL/GenBank/DDBJ whole genome shotgun (WGS) entry which is preliminary data.</text>
</comment>
<name>A0ABD2ZLS2_9GENT</name>
<feature type="transmembrane region" description="Helical" evidence="10">
    <location>
        <begin position="170"/>
        <end position="198"/>
    </location>
</feature>
<evidence type="ECO:0000256" key="8">
    <source>
        <dbReference type="ARBA" id="ARBA00023315"/>
    </source>
</evidence>
<dbReference type="Proteomes" id="UP001630127">
    <property type="component" value="Unassembled WGS sequence"/>
</dbReference>
<reference evidence="12 13" key="1">
    <citation type="submission" date="2024-11" db="EMBL/GenBank/DDBJ databases">
        <title>A near-complete genome assembly of Cinchona calisaya.</title>
        <authorList>
            <person name="Lian D.C."/>
            <person name="Zhao X.W."/>
            <person name="Wei L."/>
        </authorList>
    </citation>
    <scope>NUCLEOTIDE SEQUENCE [LARGE SCALE GENOMIC DNA]</scope>
    <source>
        <tissue evidence="12">Nenye</tissue>
    </source>
</reference>
<keyword evidence="6" id="KW-0443">Lipid metabolism</keyword>